<evidence type="ECO:0000313" key="1">
    <source>
        <dbReference type="EMBL" id="WCT76013.1"/>
    </source>
</evidence>
<evidence type="ECO:0000313" key="2">
    <source>
        <dbReference type="Proteomes" id="UP001218231"/>
    </source>
</evidence>
<reference evidence="1 2" key="1">
    <citation type="submission" date="2023-02" db="EMBL/GenBank/DDBJ databases">
        <title>Genome sequence of Novosphingobium humi KACC 19094.</title>
        <authorList>
            <person name="Kim S."/>
            <person name="Heo J."/>
            <person name="Kwon S.-W."/>
        </authorList>
    </citation>
    <scope>NUCLEOTIDE SEQUENCE [LARGE SCALE GENOMIC DNA]</scope>
    <source>
        <strain evidence="1 2">KACC 19094</strain>
    </source>
</reference>
<accession>A0ABY7TSM1</accession>
<proteinExistence type="predicted"/>
<keyword evidence="2" id="KW-1185">Reference proteome</keyword>
<sequence>MARLPFPILLRRKTGAGPGLRRGRWVLGGAVAALGLGALIHGESPAVAASLVDTGEKVWHAVQVRGLDLDDEYKQVRIQQQFSIRISPGPPVPPPVFVIENDQEDRSTRLEERNMGKCLPASSIVSVQSAPRNRLLFFLRDSRVVTAGLDKSCHAHDFYSGFYVERNADGQICVERDKIHARSGANCLIHDLHALVEVPVRR</sequence>
<gene>
    <name evidence="1" type="ORF">PQ457_08590</name>
</gene>
<protein>
    <submittedName>
        <fullName evidence="1">Uncharacterized protein</fullName>
    </submittedName>
</protein>
<dbReference type="Proteomes" id="UP001218231">
    <property type="component" value="Chromosome"/>
</dbReference>
<dbReference type="RefSeq" id="WP_273616472.1">
    <property type="nucleotide sequence ID" value="NZ_CP117417.1"/>
</dbReference>
<name>A0ABY7TSM1_9SPHN</name>
<organism evidence="1 2">
    <name type="scientific">Novosphingobium humi</name>
    <dbReference type="NCBI Taxonomy" id="2282397"/>
    <lineage>
        <taxon>Bacteria</taxon>
        <taxon>Pseudomonadati</taxon>
        <taxon>Pseudomonadota</taxon>
        <taxon>Alphaproteobacteria</taxon>
        <taxon>Sphingomonadales</taxon>
        <taxon>Sphingomonadaceae</taxon>
        <taxon>Novosphingobium</taxon>
    </lineage>
</organism>
<dbReference type="EMBL" id="CP117417">
    <property type="protein sequence ID" value="WCT76013.1"/>
    <property type="molecule type" value="Genomic_DNA"/>
</dbReference>